<dbReference type="EMBL" id="FRCP01000015">
    <property type="protein sequence ID" value="SHM73786.1"/>
    <property type="molecule type" value="Genomic_DNA"/>
</dbReference>
<accession>A0A1M7L7I1</accession>
<keyword evidence="2" id="KW-1185">Reference proteome</keyword>
<keyword evidence="1" id="KW-0645">Protease</keyword>
<evidence type="ECO:0000313" key="1">
    <source>
        <dbReference type="EMBL" id="SHM73786.1"/>
    </source>
</evidence>
<dbReference type="InterPro" id="IPR001539">
    <property type="entry name" value="Peptidase_U32"/>
</dbReference>
<dbReference type="Proteomes" id="UP000184038">
    <property type="component" value="Unassembled WGS sequence"/>
</dbReference>
<proteinExistence type="predicted"/>
<sequence>MSRYFNNKEIELLAPAGNFEIFKGIINLGCDAVYFGGKNLNMRLHRKNYNFSDEELFEAVKMAHEHGKKAYITVNNMYNNEELDQLKEFLLLLGKINPDALIVQDLSVIPLLKDFNVNIPVHSSVMMNTHNLNSIYALKELGVTRVVLSREASLNYSKYLSAKTDMELEYFIHGDMCVAHGSQCIYSGMLFGQSSNRGRCLKPCRWGYQVKQEDKESEPHFPLAVKDMFMYEYIPELIDGGITSFKIEGRMRDLDYLTMIINAYSDAIDRYIDDPLSYDRTKDSSLLYENRKRDVSTAYAFGKPGLSNINSRYEGTGTLYSSGKVFSTATEEREITNEKLQKINSQLKEHRINQTEPPRLSVKVNTIKQAKICLDLKVDDIYLSGDVFLNDKPFTKEEINELMKIKGDTNIYLSMPHMTFDSQFDEYAHILEKGLQVDGLLATNIGGVWAFKDYNLIGDYPLNILNKKAASLYGELGLKRYTISPEANLSETISLLNTTGAGAELIVHGSPTVMYMEHDLYDNVDQKKDSILYLKDEAGFDHPIFKDCHGRNHMLLYKNICCLPILKGLHEAGLSHFRLEIAHLKEEEFTKIVTVYKKALKDFNACEALYEELKQEGIGFTLAALGL</sequence>
<dbReference type="PANTHER" id="PTHR30217">
    <property type="entry name" value="PEPTIDASE U32 FAMILY"/>
    <property type="match status" value="1"/>
</dbReference>
<dbReference type="InterPro" id="IPR051454">
    <property type="entry name" value="RNA/ubiquinone_mod_enzymes"/>
</dbReference>
<dbReference type="RefSeq" id="WP_073289336.1">
    <property type="nucleotide sequence ID" value="NZ_FRCP01000015.1"/>
</dbReference>
<dbReference type="GO" id="GO:0006508">
    <property type="term" value="P:proteolysis"/>
    <property type="evidence" value="ECO:0007669"/>
    <property type="project" value="UniProtKB-KW"/>
</dbReference>
<reference evidence="1 2" key="1">
    <citation type="submission" date="2016-11" db="EMBL/GenBank/DDBJ databases">
        <authorList>
            <person name="Jaros S."/>
            <person name="Januszkiewicz K."/>
            <person name="Wedrychowicz H."/>
        </authorList>
    </citation>
    <scope>NUCLEOTIDE SEQUENCE [LARGE SCALE GENOMIC DNA]</scope>
    <source>
        <strain evidence="1 2">DSM 15930</strain>
    </source>
</reference>
<dbReference type="GO" id="GO:0008233">
    <property type="term" value="F:peptidase activity"/>
    <property type="evidence" value="ECO:0007669"/>
    <property type="project" value="UniProtKB-KW"/>
</dbReference>
<dbReference type="STRING" id="1120996.SAMN02746066_03122"/>
<dbReference type="OrthoDB" id="9807498at2"/>
<gene>
    <name evidence="1" type="ORF">SAMN02746066_03122</name>
</gene>
<name>A0A1M7L7I1_9FIRM</name>
<protein>
    <submittedName>
        <fullName evidence="1">Putative protease</fullName>
    </submittedName>
</protein>
<keyword evidence="1" id="KW-0378">Hydrolase</keyword>
<dbReference type="AlphaFoldDB" id="A0A1M7L7I1"/>
<evidence type="ECO:0000313" key="2">
    <source>
        <dbReference type="Proteomes" id="UP000184038"/>
    </source>
</evidence>
<dbReference type="Pfam" id="PF01136">
    <property type="entry name" value="Peptidase_U32"/>
    <property type="match status" value="2"/>
</dbReference>
<organism evidence="1 2">
    <name type="scientific">Anaerosporobacter mobilis DSM 15930</name>
    <dbReference type="NCBI Taxonomy" id="1120996"/>
    <lineage>
        <taxon>Bacteria</taxon>
        <taxon>Bacillati</taxon>
        <taxon>Bacillota</taxon>
        <taxon>Clostridia</taxon>
        <taxon>Lachnospirales</taxon>
        <taxon>Lachnospiraceae</taxon>
        <taxon>Anaerosporobacter</taxon>
    </lineage>
</organism>